<dbReference type="AlphaFoldDB" id="A0A9W4TXR1"/>
<dbReference type="InterPro" id="IPR040194">
    <property type="entry name" value="Cwf19-like"/>
</dbReference>
<evidence type="ECO:0008006" key="5">
    <source>
        <dbReference type="Google" id="ProtNLM"/>
    </source>
</evidence>
<dbReference type="GO" id="GO:0061632">
    <property type="term" value="F:RNA lariat debranching enzyme activator activity"/>
    <property type="evidence" value="ECO:0007669"/>
    <property type="project" value="TreeGrafter"/>
</dbReference>
<keyword evidence="4" id="KW-1185">Reference proteome</keyword>
<sequence length="481" mass="55866">MQDKSKFLILNPSIDGLIKVLEKSNTQYTKNGPFEATILLGDVIPEGKSIPKDIELQAQTYLSKDKLDISEEIKEKIVDDRSLIDVKANLTYSRPPYCIIRLKSNLVFMILNDIKEEHLSNIPTDVNIDVIISNNNWPSAIAMKQNVTCGNEIIDKLIKQFTPRYIFSHSKSFFELEPFKWDNGIVTRFLSLAEEGSGEKWFYAFSIGILQDNDLNLNLINNPFMKKRQIEEDEKETEAKKIKVVTPDKCFFCLSNASTETHMIVSIGSYNYLTIAKGPLTRSNKDLSFSGHGIIIPIEHIPSIIATNLLAQDSPIFQEQLKYEKSLVEAFKQSKFKLVFFEISRLSNIHKHVQFIPIEEELLEKFQNSLDLRVKINNTKHKKNQKLKFKKCTEEDLELKKILDESDFISFKIYHNDKIEFHIAKLEESGNVDLQFPRRVLAHLLNLPDRIYWDKCQQPKLKEMSDCEEFKKFYSNYDFTK</sequence>
<comment type="caution">
    <text evidence="3">The sequence shown here is derived from an EMBL/GenBank/DDBJ whole genome shotgun (WGS) entry which is preliminary data.</text>
</comment>
<accession>A0A9W4TXR1</accession>
<evidence type="ECO:0000259" key="2">
    <source>
        <dbReference type="Pfam" id="PF04677"/>
    </source>
</evidence>
<dbReference type="EMBL" id="CANTUO010000003">
    <property type="protein sequence ID" value="CAI5758827.1"/>
    <property type="molecule type" value="Genomic_DNA"/>
</dbReference>
<dbReference type="PANTHER" id="PTHR12072:SF4">
    <property type="entry name" value="CWF19-LIKE PROTEIN 1"/>
    <property type="match status" value="1"/>
</dbReference>
<dbReference type="PANTHER" id="PTHR12072">
    <property type="entry name" value="CWF19, CELL CYCLE CONTROL PROTEIN"/>
    <property type="match status" value="1"/>
</dbReference>
<reference evidence="3" key="1">
    <citation type="submission" date="2022-12" db="EMBL/GenBank/DDBJ databases">
        <authorList>
            <person name="Brejova B."/>
        </authorList>
    </citation>
    <scope>NUCLEOTIDE SEQUENCE</scope>
</reference>
<name>A0A9W4TXR1_9ASCO</name>
<dbReference type="Pfam" id="PF04677">
    <property type="entry name" value="CwfJ_C_1"/>
    <property type="match status" value="1"/>
</dbReference>
<dbReference type="OrthoDB" id="444325at2759"/>
<dbReference type="GO" id="GO:0071014">
    <property type="term" value="C:post-mRNA release spliceosomal complex"/>
    <property type="evidence" value="ECO:0007669"/>
    <property type="project" value="TreeGrafter"/>
</dbReference>
<organism evidence="3 4">
    <name type="scientific">Candida verbasci</name>
    <dbReference type="NCBI Taxonomy" id="1227364"/>
    <lineage>
        <taxon>Eukaryota</taxon>
        <taxon>Fungi</taxon>
        <taxon>Dikarya</taxon>
        <taxon>Ascomycota</taxon>
        <taxon>Saccharomycotina</taxon>
        <taxon>Pichiomycetes</taxon>
        <taxon>Debaryomycetaceae</taxon>
        <taxon>Candida/Lodderomyces clade</taxon>
        <taxon>Candida</taxon>
    </lineage>
</organism>
<feature type="domain" description="Cwf19-like protein C-terminal" evidence="1">
    <location>
        <begin position="407"/>
        <end position="480"/>
    </location>
</feature>
<evidence type="ECO:0000313" key="4">
    <source>
        <dbReference type="Proteomes" id="UP001152885"/>
    </source>
</evidence>
<dbReference type="InterPro" id="IPR006767">
    <property type="entry name" value="Cwf19-like_C_dom-2"/>
</dbReference>
<dbReference type="Pfam" id="PF04676">
    <property type="entry name" value="CwfJ_C_2"/>
    <property type="match status" value="1"/>
</dbReference>
<dbReference type="InterPro" id="IPR006768">
    <property type="entry name" value="Cwf19-like_C_dom-1"/>
</dbReference>
<evidence type="ECO:0000259" key="1">
    <source>
        <dbReference type="Pfam" id="PF04676"/>
    </source>
</evidence>
<proteinExistence type="predicted"/>
<evidence type="ECO:0000313" key="3">
    <source>
        <dbReference type="EMBL" id="CAI5758827.1"/>
    </source>
</evidence>
<dbReference type="GO" id="GO:0000398">
    <property type="term" value="P:mRNA splicing, via spliceosome"/>
    <property type="evidence" value="ECO:0007669"/>
    <property type="project" value="TreeGrafter"/>
</dbReference>
<gene>
    <name evidence="3" type="ORF">CANVERA_P3339</name>
</gene>
<feature type="domain" description="Cwf19-like C-terminal" evidence="2">
    <location>
        <begin position="239"/>
        <end position="367"/>
    </location>
</feature>
<dbReference type="Proteomes" id="UP001152885">
    <property type="component" value="Unassembled WGS sequence"/>
</dbReference>
<protein>
    <recommendedName>
        <fullName evidence="5">CWF19-like protein DRN1</fullName>
    </recommendedName>
</protein>